<proteinExistence type="predicted"/>
<feature type="signal peptide" evidence="1">
    <location>
        <begin position="1"/>
        <end position="27"/>
    </location>
</feature>
<name>A0A4Y2WFD5_ARAVE</name>
<evidence type="ECO:0000313" key="2">
    <source>
        <dbReference type="EMBL" id="GBO35364.1"/>
    </source>
</evidence>
<sequence>GFCGGATTPSKCSTNRIVLLLAVSVSANYNYGHSYLPSTYGSYYGHRYGGYSVDGDRNTDAVQARIVDDDQVAISPNALPELIYSPQSPAPSPSTIEAILITRGIGRQPATPADATAYSVTGVPAARYIPDYLYGSPVIYGYSFGPYTYYSPSVLSPYSYGSYGSYDSYPYGYLYKK</sequence>
<feature type="chain" id="PRO_5021213783" evidence="1">
    <location>
        <begin position="28"/>
        <end position="177"/>
    </location>
</feature>
<keyword evidence="3" id="KW-1185">Reference proteome</keyword>
<protein>
    <submittedName>
        <fullName evidence="2">Uncharacterized protein</fullName>
    </submittedName>
</protein>
<dbReference type="Proteomes" id="UP000499080">
    <property type="component" value="Unassembled WGS sequence"/>
</dbReference>
<comment type="caution">
    <text evidence="2">The sequence shown here is derived from an EMBL/GenBank/DDBJ whole genome shotgun (WGS) entry which is preliminary data.</text>
</comment>
<accession>A0A4Y2WFD5</accession>
<keyword evidence="1" id="KW-0732">Signal</keyword>
<organism evidence="2 3">
    <name type="scientific">Araneus ventricosus</name>
    <name type="common">Orbweaver spider</name>
    <name type="synonym">Epeira ventricosa</name>
    <dbReference type="NCBI Taxonomy" id="182803"/>
    <lineage>
        <taxon>Eukaryota</taxon>
        <taxon>Metazoa</taxon>
        <taxon>Ecdysozoa</taxon>
        <taxon>Arthropoda</taxon>
        <taxon>Chelicerata</taxon>
        <taxon>Arachnida</taxon>
        <taxon>Araneae</taxon>
        <taxon>Araneomorphae</taxon>
        <taxon>Entelegynae</taxon>
        <taxon>Araneoidea</taxon>
        <taxon>Araneidae</taxon>
        <taxon>Araneus</taxon>
    </lineage>
</organism>
<evidence type="ECO:0000313" key="3">
    <source>
        <dbReference type="Proteomes" id="UP000499080"/>
    </source>
</evidence>
<feature type="non-terminal residue" evidence="2">
    <location>
        <position position="1"/>
    </location>
</feature>
<evidence type="ECO:0000256" key="1">
    <source>
        <dbReference type="SAM" id="SignalP"/>
    </source>
</evidence>
<dbReference type="EMBL" id="BGPR01059339">
    <property type="protein sequence ID" value="GBO35364.1"/>
    <property type="molecule type" value="Genomic_DNA"/>
</dbReference>
<reference evidence="2 3" key="1">
    <citation type="journal article" date="2019" name="Sci. Rep.">
        <title>Orb-weaving spider Araneus ventricosus genome elucidates the spidroin gene catalogue.</title>
        <authorList>
            <person name="Kono N."/>
            <person name="Nakamura H."/>
            <person name="Ohtoshi R."/>
            <person name="Moran D.A.P."/>
            <person name="Shinohara A."/>
            <person name="Yoshida Y."/>
            <person name="Fujiwara M."/>
            <person name="Mori M."/>
            <person name="Tomita M."/>
            <person name="Arakawa K."/>
        </authorList>
    </citation>
    <scope>NUCLEOTIDE SEQUENCE [LARGE SCALE GENOMIC DNA]</scope>
</reference>
<dbReference type="AlphaFoldDB" id="A0A4Y2WFD5"/>
<gene>
    <name evidence="2" type="ORF">AVEN_240859_1</name>
</gene>